<feature type="chain" id="PRO_5039395269" description="Calcineurin-like phosphoesterase domain-containing protein" evidence="2">
    <location>
        <begin position="27"/>
        <end position="977"/>
    </location>
</feature>
<feature type="region of interest" description="Disordered" evidence="1">
    <location>
        <begin position="360"/>
        <end position="380"/>
    </location>
</feature>
<dbReference type="InterPro" id="IPR004843">
    <property type="entry name" value="Calcineurin-like_PHP"/>
</dbReference>
<evidence type="ECO:0000313" key="4">
    <source>
        <dbReference type="EMBL" id="EWS82219.1"/>
    </source>
</evidence>
<keyword evidence="5" id="KW-1185">Reference proteome</keyword>
<evidence type="ECO:0000313" key="5">
    <source>
        <dbReference type="Proteomes" id="UP000023067"/>
    </source>
</evidence>
<evidence type="ECO:0000256" key="1">
    <source>
        <dbReference type="SAM" id="MobiDB-lite"/>
    </source>
</evidence>
<dbReference type="OrthoDB" id="9772095at2"/>
<dbReference type="SUPFAM" id="SSF49899">
    <property type="entry name" value="Concanavalin A-like lectins/glucanases"/>
    <property type="match status" value="1"/>
</dbReference>
<name>Z9JVJ7_9MICO</name>
<dbReference type="SUPFAM" id="SSF56300">
    <property type="entry name" value="Metallo-dependent phosphatases"/>
    <property type="match status" value="1"/>
</dbReference>
<dbReference type="Pfam" id="PF13385">
    <property type="entry name" value="Laminin_G_3"/>
    <property type="match status" value="1"/>
</dbReference>
<dbReference type="Proteomes" id="UP000023067">
    <property type="component" value="Unassembled WGS sequence"/>
</dbReference>
<dbReference type="EMBL" id="JDYK01000003">
    <property type="protein sequence ID" value="EWS82219.1"/>
    <property type="molecule type" value="Genomic_DNA"/>
</dbReference>
<dbReference type="eggNOG" id="COG1409">
    <property type="taxonomic scope" value="Bacteria"/>
</dbReference>
<protein>
    <recommendedName>
        <fullName evidence="3">Calcineurin-like phosphoesterase domain-containing protein</fullName>
    </recommendedName>
</protein>
<evidence type="ECO:0000256" key="2">
    <source>
        <dbReference type="SAM" id="SignalP"/>
    </source>
</evidence>
<dbReference type="InterPro" id="IPR013320">
    <property type="entry name" value="ConA-like_dom_sf"/>
</dbReference>
<dbReference type="Pfam" id="PF00149">
    <property type="entry name" value="Metallophos"/>
    <property type="match status" value="1"/>
</dbReference>
<accession>Z9JVJ7</accession>
<dbReference type="PANTHER" id="PTHR43143:SF5">
    <property type="entry name" value="SECRETED PROTEIN"/>
    <property type="match status" value="1"/>
</dbReference>
<sequence>MSPSPWRTTSALLAAALAVGMAPALAGAAPAAPAPVPAAPVPAPVLGGGQPLRAPLPVPAVDAPVPDVLDVDISRGTADAARDRATTAFGADPEIGGDAALGREVASFDGTNAVRYDFADGFEATARALTLECTVRFDDGLTEGTEESTGNFCGAKEAGGFSLTAYGSTLKMMVNVDGTYYGAGVEIQEGVWYHATGTWDGSTVALYLNGQKVAETATAGTAIKPPKATARQFFLGADTNGSGDPQFHGNVSVAGAGIYGRALSGEEITARYAQTFAGRTEDDVAVTVTGPAPGQELAAPTELAASIDHEELLAAPLTWTLDGQEVALGDEIGPGLTAGEHILAWSGTDALGEDVSGRASFTSTTLPTPGGASRSGGPGRVRLSALATSPTGADLSTVFVEGEVSAAQDAEHGILDPAAIGPDGSVAGDVALSEAAPAQDALLPEDGATQDAPLTAQVPALRTAVAATGPGQTIAWSGQVDPAREIRLLLLDTGTGRYEVVDSARGSADGQVRLQATAGAEHDADGSVQILVLGIDPFADDLDNPVRDGFEDPDDYDFSLMHITDTQYLSEGATQRPTAAEREVWADAYADSYRWLGENHEERKIAYVAHTGDVIENWNTRDTDRAVAIEEYEFASQTQEILEESGVVHSVLPGNHDNRGGMDVAPDSLFNQYFGPERYDALAEQDSWKEAGAEYHPWKEGDNENSYTLFTAAGRDFITVSLGYSVTAEETAWASSVLDRYPGRNAIILTHAYNKPSAAPDGRGGSFSQDGAIIREDILAHHPNVALVLSGHEHGVSISVRRDVGSTGNHVVELLADYQFYEVGSDQLGLTEVGGYGEDTGLRFGSSFFRLLQFDLDRGEMWVDTYSAHLDEFGASEYDTRERYDGTEDDTRLPVQFEGRTTTFRTDAVLGLTPTDRVIGEVAHASGEAATVTWKGMGRGQTRGWFAISRDASRASADLSEGVTQVSAFTVGGPKGP</sequence>
<dbReference type="PANTHER" id="PTHR43143">
    <property type="entry name" value="METALLOPHOSPHOESTERASE, CALCINEURIN SUPERFAMILY"/>
    <property type="match status" value="1"/>
</dbReference>
<dbReference type="Gene3D" id="3.60.21.10">
    <property type="match status" value="1"/>
</dbReference>
<feature type="signal peptide" evidence="2">
    <location>
        <begin position="1"/>
        <end position="26"/>
    </location>
</feature>
<proteinExistence type="predicted"/>
<gene>
    <name evidence="4" type="ORF">BF93_11360</name>
</gene>
<evidence type="ECO:0000259" key="3">
    <source>
        <dbReference type="Pfam" id="PF00149"/>
    </source>
</evidence>
<dbReference type="HOGENOM" id="CLU_005013_0_0_11"/>
<dbReference type="STRING" id="396014.BF93_11360"/>
<dbReference type="InterPro" id="IPR051918">
    <property type="entry name" value="STPP_CPPED1"/>
</dbReference>
<reference evidence="4 5" key="1">
    <citation type="submission" date="2014-02" db="EMBL/GenBank/DDBJ databases">
        <title>Genome sequence of Brachybacterium phenoliresistens strain W13A50.</title>
        <authorList>
            <person name="Wang X."/>
        </authorList>
    </citation>
    <scope>NUCLEOTIDE SEQUENCE [LARGE SCALE GENOMIC DNA]</scope>
    <source>
        <strain evidence="4 5">W13A50</strain>
    </source>
</reference>
<dbReference type="AlphaFoldDB" id="Z9JVJ7"/>
<dbReference type="GO" id="GO:0016787">
    <property type="term" value="F:hydrolase activity"/>
    <property type="evidence" value="ECO:0007669"/>
    <property type="project" value="InterPro"/>
</dbReference>
<keyword evidence="2" id="KW-0732">Signal</keyword>
<organism evidence="4 5">
    <name type="scientific">Brachybacterium phenoliresistens</name>
    <dbReference type="NCBI Taxonomy" id="396014"/>
    <lineage>
        <taxon>Bacteria</taxon>
        <taxon>Bacillati</taxon>
        <taxon>Actinomycetota</taxon>
        <taxon>Actinomycetes</taxon>
        <taxon>Micrococcales</taxon>
        <taxon>Dermabacteraceae</taxon>
        <taxon>Brachybacterium</taxon>
    </lineage>
</organism>
<dbReference type="RefSeq" id="WP_051486496.1">
    <property type="nucleotide sequence ID" value="NZ_KK069989.1"/>
</dbReference>
<feature type="domain" description="Calcineurin-like phosphoesterase" evidence="3">
    <location>
        <begin position="560"/>
        <end position="794"/>
    </location>
</feature>
<comment type="caution">
    <text evidence="4">The sequence shown here is derived from an EMBL/GenBank/DDBJ whole genome shotgun (WGS) entry which is preliminary data.</text>
</comment>
<dbReference type="PATRIC" id="fig|396014.3.peg.780"/>
<dbReference type="Gene3D" id="2.60.120.200">
    <property type="match status" value="1"/>
</dbReference>
<dbReference type="InterPro" id="IPR029052">
    <property type="entry name" value="Metallo-depent_PP-like"/>
</dbReference>